<dbReference type="PANTHER" id="PTHR22883:SF288">
    <property type="entry name" value="PALMITOYLTRANSFERASE SWF1"/>
    <property type="match status" value="1"/>
</dbReference>
<reference evidence="12 13" key="1">
    <citation type="journal article" date="2018" name="Nat. Ecol. Evol.">
        <title>Pezizomycetes genomes reveal the molecular basis of ectomycorrhizal truffle lifestyle.</title>
        <authorList>
            <person name="Murat C."/>
            <person name="Payen T."/>
            <person name="Noel B."/>
            <person name="Kuo A."/>
            <person name="Morin E."/>
            <person name="Chen J."/>
            <person name="Kohler A."/>
            <person name="Krizsan K."/>
            <person name="Balestrini R."/>
            <person name="Da Silva C."/>
            <person name="Montanini B."/>
            <person name="Hainaut M."/>
            <person name="Levati E."/>
            <person name="Barry K.W."/>
            <person name="Belfiori B."/>
            <person name="Cichocki N."/>
            <person name="Clum A."/>
            <person name="Dockter R.B."/>
            <person name="Fauchery L."/>
            <person name="Guy J."/>
            <person name="Iotti M."/>
            <person name="Le Tacon F."/>
            <person name="Lindquist E.A."/>
            <person name="Lipzen A."/>
            <person name="Malagnac F."/>
            <person name="Mello A."/>
            <person name="Molinier V."/>
            <person name="Miyauchi S."/>
            <person name="Poulain J."/>
            <person name="Riccioni C."/>
            <person name="Rubini A."/>
            <person name="Sitrit Y."/>
            <person name="Splivallo R."/>
            <person name="Traeger S."/>
            <person name="Wang M."/>
            <person name="Zifcakova L."/>
            <person name="Wipf D."/>
            <person name="Zambonelli A."/>
            <person name="Paolocci F."/>
            <person name="Nowrousian M."/>
            <person name="Ottonello S."/>
            <person name="Baldrian P."/>
            <person name="Spatafora J.W."/>
            <person name="Henrissat B."/>
            <person name="Nagy L.G."/>
            <person name="Aury J.M."/>
            <person name="Wincker P."/>
            <person name="Grigoriev I.V."/>
            <person name="Bonfante P."/>
            <person name="Martin F.M."/>
        </authorList>
    </citation>
    <scope>NUCLEOTIDE SEQUENCE [LARGE SCALE GENOMIC DNA]</scope>
    <source>
        <strain evidence="12 13">CCBAS932</strain>
    </source>
</reference>
<evidence type="ECO:0000259" key="11">
    <source>
        <dbReference type="Pfam" id="PF01529"/>
    </source>
</evidence>
<evidence type="ECO:0000256" key="5">
    <source>
        <dbReference type="ARBA" id="ARBA00023136"/>
    </source>
</evidence>
<dbReference type="Pfam" id="PF01529">
    <property type="entry name" value="DHHC"/>
    <property type="match status" value="1"/>
</dbReference>
<dbReference type="GO" id="GO:0019706">
    <property type="term" value="F:protein-cysteine S-palmitoyltransferase activity"/>
    <property type="evidence" value="ECO:0007669"/>
    <property type="project" value="UniProtKB-EC"/>
</dbReference>
<dbReference type="PANTHER" id="PTHR22883">
    <property type="entry name" value="ZINC FINGER DHHC DOMAIN CONTAINING PROTEIN"/>
    <property type="match status" value="1"/>
</dbReference>
<keyword evidence="8 10" id="KW-0012">Acyltransferase</keyword>
<evidence type="ECO:0000256" key="6">
    <source>
        <dbReference type="ARBA" id="ARBA00023139"/>
    </source>
</evidence>
<feature type="transmembrane region" description="Helical" evidence="10">
    <location>
        <begin position="79"/>
        <end position="96"/>
    </location>
</feature>
<keyword evidence="5 10" id="KW-0472">Membrane</keyword>
<dbReference type="InterPro" id="IPR001594">
    <property type="entry name" value="Palmitoyltrfase_DHHC"/>
</dbReference>
<feature type="domain" description="Palmitoyltransferase DHHC" evidence="11">
    <location>
        <begin position="155"/>
        <end position="297"/>
    </location>
</feature>
<protein>
    <recommendedName>
        <fullName evidence="10">Palmitoyltransferase</fullName>
        <ecNumber evidence="10">2.3.1.225</ecNumber>
    </recommendedName>
</protein>
<evidence type="ECO:0000256" key="1">
    <source>
        <dbReference type="ARBA" id="ARBA00004141"/>
    </source>
</evidence>
<feature type="transmembrane region" description="Helical" evidence="10">
    <location>
        <begin position="226"/>
        <end position="246"/>
    </location>
</feature>
<accession>A0A3N4KVT3</accession>
<evidence type="ECO:0000313" key="13">
    <source>
        <dbReference type="Proteomes" id="UP000277580"/>
    </source>
</evidence>
<dbReference type="STRING" id="1392247.A0A3N4KVT3"/>
<organism evidence="12 13">
    <name type="scientific">Morchella conica CCBAS932</name>
    <dbReference type="NCBI Taxonomy" id="1392247"/>
    <lineage>
        <taxon>Eukaryota</taxon>
        <taxon>Fungi</taxon>
        <taxon>Dikarya</taxon>
        <taxon>Ascomycota</taxon>
        <taxon>Pezizomycotina</taxon>
        <taxon>Pezizomycetes</taxon>
        <taxon>Pezizales</taxon>
        <taxon>Morchellaceae</taxon>
        <taxon>Morchella</taxon>
    </lineage>
</organism>
<evidence type="ECO:0000256" key="3">
    <source>
        <dbReference type="ARBA" id="ARBA00022692"/>
    </source>
</evidence>
<evidence type="ECO:0000256" key="8">
    <source>
        <dbReference type="ARBA" id="ARBA00023315"/>
    </source>
</evidence>
<dbReference type="GO" id="GO:0005794">
    <property type="term" value="C:Golgi apparatus"/>
    <property type="evidence" value="ECO:0007669"/>
    <property type="project" value="TreeGrafter"/>
</dbReference>
<evidence type="ECO:0000313" key="12">
    <source>
        <dbReference type="EMBL" id="RPB13529.1"/>
    </source>
</evidence>
<dbReference type="Proteomes" id="UP000277580">
    <property type="component" value="Unassembled WGS sequence"/>
</dbReference>
<proteinExistence type="inferred from homology"/>
<evidence type="ECO:0000256" key="10">
    <source>
        <dbReference type="RuleBase" id="RU079119"/>
    </source>
</evidence>
<dbReference type="OrthoDB" id="9909019at2759"/>
<keyword evidence="7" id="KW-0449">Lipoprotein</keyword>
<evidence type="ECO:0000256" key="7">
    <source>
        <dbReference type="ARBA" id="ARBA00023288"/>
    </source>
</evidence>
<dbReference type="InterPro" id="IPR039859">
    <property type="entry name" value="PFA4/ZDH16/20/ERF2-like"/>
</dbReference>
<dbReference type="EC" id="2.3.1.225" evidence="10"/>
<comment type="catalytic activity">
    <reaction evidence="9 10">
        <text>L-cysteinyl-[protein] + hexadecanoyl-CoA = S-hexadecanoyl-L-cysteinyl-[protein] + CoA</text>
        <dbReference type="Rhea" id="RHEA:36683"/>
        <dbReference type="Rhea" id="RHEA-COMP:10131"/>
        <dbReference type="Rhea" id="RHEA-COMP:11032"/>
        <dbReference type="ChEBI" id="CHEBI:29950"/>
        <dbReference type="ChEBI" id="CHEBI:57287"/>
        <dbReference type="ChEBI" id="CHEBI:57379"/>
        <dbReference type="ChEBI" id="CHEBI:74151"/>
        <dbReference type="EC" id="2.3.1.225"/>
    </reaction>
</comment>
<sequence>MGAVRDVAVVVLGISLLVFIALFGHVPGLRNTPIGFAHRFLWKTIPRWFFALDRAVTCGRLGPVLMGTGDYLMNEKHPIIMAFYLTLVTGGIYMFTKDGWKHLSLIHRMCIPMVATLPYITMYLAATSDPGFITPENHQRSLQCYPYDHLNFRPGNICRTCQLAKPARSKHCSICKHCIAKHDHHCVWINNCVGQLNTRHFLAFLAATNILLSYGLYLSFSIIQSFIVRALIPSQIAIGTLPWSVYLHLFGIAIVEEIYIGAVFLLCALTGVLSFAFTTYHLYLIWAGTTTNETIKWSDWRDDIKNGDILLADPEEDDDITELDADEMCRDWPRVTTQLFYRIDPTNGGDIPRGIIWRRVQGLGEIDNIYDLGWGSNFRDALWPRDFNAR</sequence>
<comment type="subcellular location">
    <subcellularLocation>
        <location evidence="1">Membrane</location>
        <topology evidence="1">Multi-pass membrane protein</topology>
    </subcellularLocation>
</comment>
<name>A0A3N4KVT3_9PEZI</name>
<keyword evidence="3 10" id="KW-0812">Transmembrane</keyword>
<feature type="transmembrane region" description="Helical" evidence="10">
    <location>
        <begin position="258"/>
        <end position="286"/>
    </location>
</feature>
<evidence type="ECO:0000256" key="9">
    <source>
        <dbReference type="ARBA" id="ARBA00048048"/>
    </source>
</evidence>
<keyword evidence="6" id="KW-0564">Palmitate</keyword>
<dbReference type="GO" id="GO:0005783">
    <property type="term" value="C:endoplasmic reticulum"/>
    <property type="evidence" value="ECO:0007669"/>
    <property type="project" value="TreeGrafter"/>
</dbReference>
<feature type="transmembrane region" description="Helical" evidence="10">
    <location>
        <begin position="7"/>
        <end position="26"/>
    </location>
</feature>
<feature type="transmembrane region" description="Helical" evidence="10">
    <location>
        <begin position="105"/>
        <end position="126"/>
    </location>
</feature>
<feature type="transmembrane region" description="Helical" evidence="10">
    <location>
        <begin position="201"/>
        <end position="219"/>
    </location>
</feature>
<dbReference type="InParanoid" id="A0A3N4KVT3"/>
<evidence type="ECO:0000256" key="2">
    <source>
        <dbReference type="ARBA" id="ARBA00022679"/>
    </source>
</evidence>
<dbReference type="GO" id="GO:0016020">
    <property type="term" value="C:membrane"/>
    <property type="evidence" value="ECO:0007669"/>
    <property type="project" value="UniProtKB-SubCell"/>
</dbReference>
<dbReference type="AlphaFoldDB" id="A0A3N4KVT3"/>
<dbReference type="FunCoup" id="A0A3N4KVT3">
    <property type="interactions" value="27"/>
</dbReference>
<keyword evidence="2 10" id="KW-0808">Transferase</keyword>
<comment type="similarity">
    <text evidence="10">Belongs to the DHHC palmitoyltransferase family.</text>
</comment>
<dbReference type="GO" id="GO:0006612">
    <property type="term" value="P:protein targeting to membrane"/>
    <property type="evidence" value="ECO:0007669"/>
    <property type="project" value="TreeGrafter"/>
</dbReference>
<comment type="domain">
    <text evidence="10">The DHHC domain is required for palmitoyltransferase activity.</text>
</comment>
<dbReference type="PROSITE" id="PS50216">
    <property type="entry name" value="DHHC"/>
    <property type="match status" value="1"/>
</dbReference>
<gene>
    <name evidence="12" type="ORF">P167DRAFT_564404</name>
</gene>
<keyword evidence="4 10" id="KW-1133">Transmembrane helix</keyword>
<evidence type="ECO:0000256" key="4">
    <source>
        <dbReference type="ARBA" id="ARBA00022989"/>
    </source>
</evidence>
<keyword evidence="13" id="KW-1185">Reference proteome</keyword>
<dbReference type="EMBL" id="ML119122">
    <property type="protein sequence ID" value="RPB13529.1"/>
    <property type="molecule type" value="Genomic_DNA"/>
</dbReference>